<feature type="domain" description="Endonuclease GajA/Old nuclease/RecF-like AAA" evidence="1">
    <location>
        <begin position="1"/>
        <end position="342"/>
    </location>
</feature>
<comment type="caution">
    <text evidence="2">The sequence shown here is derived from an EMBL/GenBank/DDBJ whole genome shotgun (WGS) entry which is preliminary data.</text>
</comment>
<reference evidence="2 3" key="1">
    <citation type="submission" date="2019-09" db="EMBL/GenBank/DDBJ databases">
        <title>Reversal of blaTEM antimicrobial resistance by CRISPR-Cas9 in clinical E. coli and other Enterobacteriaceae strains.</title>
        <authorList>
            <person name="Tagliaferri T."/>
            <person name="Guimaraes N."/>
            <person name="Pereira M."/>
            <person name="Felicori L."/>
            <person name="Horz H.-P."/>
            <person name="Santos S."/>
            <person name="Mendes T."/>
        </authorList>
    </citation>
    <scope>NUCLEOTIDE SEQUENCE [LARGE SCALE GENOMIC DNA]</scope>
    <source>
        <strain evidence="2 3">E2_blaTEM_MG</strain>
    </source>
</reference>
<dbReference type="RefSeq" id="WP_023304001.1">
    <property type="nucleotide sequence ID" value="NZ_CP085774.1"/>
</dbReference>
<dbReference type="SUPFAM" id="SSF52540">
    <property type="entry name" value="P-loop containing nucleoside triphosphate hydrolases"/>
    <property type="match status" value="1"/>
</dbReference>
<gene>
    <name evidence="2" type="ORF">F9C29_02375</name>
</gene>
<dbReference type="AlphaFoldDB" id="A0A6L3Y1D1"/>
<dbReference type="InterPro" id="IPR041685">
    <property type="entry name" value="AAA_GajA/Old/RecF-like"/>
</dbReference>
<proteinExistence type="predicted"/>
<dbReference type="Proteomes" id="UP000476281">
    <property type="component" value="Unassembled WGS sequence"/>
</dbReference>
<dbReference type="PANTHER" id="PTHR43581">
    <property type="entry name" value="ATP/GTP PHOSPHATASE"/>
    <property type="match status" value="1"/>
</dbReference>
<dbReference type="InterPro" id="IPR027417">
    <property type="entry name" value="P-loop_NTPase"/>
</dbReference>
<evidence type="ECO:0000259" key="1">
    <source>
        <dbReference type="Pfam" id="PF13175"/>
    </source>
</evidence>
<accession>A0A6L3Y1D1</accession>
<dbReference type="PANTHER" id="PTHR43581:SF2">
    <property type="entry name" value="EXCINUCLEASE ATPASE SUBUNIT"/>
    <property type="match status" value="1"/>
</dbReference>
<dbReference type="InterPro" id="IPR051396">
    <property type="entry name" value="Bact_Antivir_Def_Nuclease"/>
</dbReference>
<dbReference type="EMBL" id="WBSZ01000025">
    <property type="protein sequence ID" value="KAB2529102.1"/>
    <property type="molecule type" value="Genomic_DNA"/>
</dbReference>
<protein>
    <submittedName>
        <fullName evidence="2">AAA family ATPase</fullName>
    </submittedName>
</protein>
<evidence type="ECO:0000313" key="3">
    <source>
        <dbReference type="Proteomes" id="UP000476281"/>
    </source>
</evidence>
<dbReference type="NCBIfam" id="NF038234">
    <property type="entry name" value="retron_eff_Eco8"/>
    <property type="match status" value="1"/>
</dbReference>
<sequence>MGLQSIRIKNLLSFNDVIINSLEDVNCIVGMNNVGKSNLMKILKYFYDKLDDIKVIPPDFHSSYTPSGSITLTYDVTRIKRIVMNPNNNGRFHKHIYNTLFKPQSFIRKPQKFCLPFISPLGFQRKSTYSITLTISKDDSVTWSISTPNARHLIKTLFPFFHIETRHIDLYDWNSIWKMLSSINSFNFSEIKKEELLEFLNEKISTKRGSYKKYIERVENVIHTKPYTYKDKVVNYLKIVLDGDIFINKGEELHVQSDGTNSHKYLEIILSLLISLTRTEFINPIIYIDEPEIGLHPKLSENFIENISLTYKKYDKTHEEIEPGKYSTPYPTLIFSTHSPSLLKLTLKSFLHKQQVLHFSKERDNSTKISKLNSKYNDIRFINMLSDNEARLFFSEYILFVEGATEVELFRNYNLQKLFPVLKRLDVYDCDEVMLKNINPSYSNAAIPFLVVKDIDQIAVVDFEHEQFKFNSKGKSIINKIIKRDKLHYFSTYQKPFLNAAKFLLSQDERKVTFSENGLKFRHFSIGRVISAVNFLSSKDNVYYTSTTIEGSLINEFSLETFSLWIIDIVMRSFNVNNKNPVKMINALLQKYDIKTQSKQLFPKILSKCETNHNLPLRHMRLLKIIKIRYAKEIIDEFKKTIPDVKDQVAILRLIFSGKTETLVSIEMHYKIDQKPIRQDILDYIKALKSENFSFMSSYIGKTSGWVTSFIDFSLNHYSALDKENVEKKFRLAFPEISHIIDHASSSIEAGGLK</sequence>
<dbReference type="Gene3D" id="3.40.50.300">
    <property type="entry name" value="P-loop containing nucleotide triphosphate hydrolases"/>
    <property type="match status" value="1"/>
</dbReference>
<dbReference type="Pfam" id="PF13175">
    <property type="entry name" value="AAA_15"/>
    <property type="match status" value="1"/>
</dbReference>
<name>A0A6L3Y1D1_9ENTR</name>
<organism evidence="2 3">
    <name type="scientific">Enterobacter hormaechei</name>
    <dbReference type="NCBI Taxonomy" id="158836"/>
    <lineage>
        <taxon>Bacteria</taxon>
        <taxon>Pseudomonadati</taxon>
        <taxon>Pseudomonadota</taxon>
        <taxon>Gammaproteobacteria</taxon>
        <taxon>Enterobacterales</taxon>
        <taxon>Enterobacteriaceae</taxon>
        <taxon>Enterobacter</taxon>
        <taxon>Enterobacter cloacae complex</taxon>
    </lineage>
</organism>
<evidence type="ECO:0000313" key="2">
    <source>
        <dbReference type="EMBL" id="KAB2529102.1"/>
    </source>
</evidence>